<dbReference type="SUPFAM" id="SSF50729">
    <property type="entry name" value="PH domain-like"/>
    <property type="match status" value="1"/>
</dbReference>
<reference evidence="2" key="2">
    <citation type="submission" date="2004-02" db="EMBL/GenBank/DDBJ databases">
        <authorList>
            <consortium name="Genoscope"/>
            <consortium name="Whitehead Institute Centre for Genome Research"/>
        </authorList>
    </citation>
    <scope>NUCLEOTIDE SEQUENCE</scope>
</reference>
<dbReference type="EMBL" id="CAAE01005256">
    <property type="protein sequence ID" value="CAF88660.1"/>
    <property type="molecule type" value="Genomic_DNA"/>
</dbReference>
<sequence length="374" mass="40338">GERRHLQRLQRLLPDPVGRQLVHGGVLGPRRPRGSQQRRRADVGRRRPKQTNGAASPSPAPCSSAEYNKQLTALNCSVRDWIAKHVDDNPLCDLNPIFRDYERHLATIERRHSSVFGGAVAPGRSEEAPPTAVMSSGCAWFPDEKEEEEEEPPKPEVKEVQEKDAFYSKKVGVCKLFYRKEAEFKEKGVGTLHLNLAEPNATAPTGNILLNILVHASMPCTRVGRNNVMLVCVPNPPVDDKNPGGAVPAAAPGQDRRGRRRAAQDPGGEEELKPRPRRPSAPQLLRSSRPLPARLGGEASLGPDAPPLFIDAAVTGPRGAPGLLLLSSCPPVLHLSSCGLVTAPLASHLPSGLDAQIKVNRITASVLLSPPLAC</sequence>
<evidence type="ECO:0000256" key="1">
    <source>
        <dbReference type="SAM" id="MobiDB-lite"/>
    </source>
</evidence>
<name>Q4TEM2_TETNG</name>
<reference evidence="2" key="1">
    <citation type="journal article" date="2004" name="Nature">
        <title>Genome duplication in the teleost fish Tetraodon nigroviridis reveals the early vertebrate proto-karyotype.</title>
        <authorList>
            <person name="Jaillon O."/>
            <person name="Aury J.-M."/>
            <person name="Brunet F."/>
            <person name="Petit J.-L."/>
            <person name="Stange-Thomann N."/>
            <person name="Mauceli E."/>
            <person name="Bouneau L."/>
            <person name="Fischer C."/>
            <person name="Ozouf-Costaz C."/>
            <person name="Bernot A."/>
            <person name="Nicaud S."/>
            <person name="Jaffe D."/>
            <person name="Fisher S."/>
            <person name="Lutfalla G."/>
            <person name="Dossat C."/>
            <person name="Segurens B."/>
            <person name="Dasilva C."/>
            <person name="Salanoubat M."/>
            <person name="Levy M."/>
            <person name="Boudet N."/>
            <person name="Castellano S."/>
            <person name="Anthouard V."/>
            <person name="Jubin C."/>
            <person name="Castelli V."/>
            <person name="Katinka M."/>
            <person name="Vacherie B."/>
            <person name="Biemont C."/>
            <person name="Skalli Z."/>
            <person name="Cattolico L."/>
            <person name="Poulain J."/>
            <person name="De Berardinis V."/>
            <person name="Cruaud C."/>
            <person name="Duprat S."/>
            <person name="Brottier P."/>
            <person name="Coutanceau J.-P."/>
            <person name="Gouzy J."/>
            <person name="Parra G."/>
            <person name="Lardier G."/>
            <person name="Chapple C."/>
            <person name="McKernan K.J."/>
            <person name="McEwan P."/>
            <person name="Bosak S."/>
            <person name="Kellis M."/>
            <person name="Volff J.-N."/>
            <person name="Guigo R."/>
            <person name="Zody M.C."/>
            <person name="Mesirov J."/>
            <person name="Lindblad-Toh K."/>
            <person name="Birren B."/>
            <person name="Nusbaum C."/>
            <person name="Kahn D."/>
            <person name="Robinson-Rechavi M."/>
            <person name="Laudet V."/>
            <person name="Schachter V."/>
            <person name="Quetier F."/>
            <person name="Saurin W."/>
            <person name="Scarpelli C."/>
            <person name="Wincker P."/>
            <person name="Lander E.S."/>
            <person name="Weissenbach J."/>
            <person name="Roest Crollius H."/>
        </authorList>
    </citation>
    <scope>NUCLEOTIDE SEQUENCE [LARGE SCALE GENOMIC DNA]</scope>
</reference>
<feature type="compositionally biased region" description="Low complexity" evidence="1">
    <location>
        <begin position="243"/>
        <end position="253"/>
    </location>
</feature>
<feature type="compositionally biased region" description="Low complexity" evidence="1">
    <location>
        <begin position="280"/>
        <end position="295"/>
    </location>
</feature>
<gene>
    <name evidence="2" type="ORF">GSTENG00002174001</name>
</gene>
<dbReference type="OrthoDB" id="10062131at2759"/>
<dbReference type="AlphaFoldDB" id="Q4TEM2"/>
<dbReference type="KEGG" id="tng:GSTEN00002174G001"/>
<feature type="compositionally biased region" description="Low complexity" evidence="1">
    <location>
        <begin position="54"/>
        <end position="64"/>
    </location>
</feature>
<organism evidence="2">
    <name type="scientific">Tetraodon nigroviridis</name>
    <name type="common">Spotted green pufferfish</name>
    <name type="synonym">Chelonodon nigroviridis</name>
    <dbReference type="NCBI Taxonomy" id="99883"/>
    <lineage>
        <taxon>Eukaryota</taxon>
        <taxon>Metazoa</taxon>
        <taxon>Chordata</taxon>
        <taxon>Craniata</taxon>
        <taxon>Vertebrata</taxon>
        <taxon>Euteleostomi</taxon>
        <taxon>Actinopterygii</taxon>
        <taxon>Neopterygii</taxon>
        <taxon>Teleostei</taxon>
        <taxon>Neoteleostei</taxon>
        <taxon>Acanthomorphata</taxon>
        <taxon>Eupercaria</taxon>
        <taxon>Tetraodontiformes</taxon>
        <taxon>Tetradontoidea</taxon>
        <taxon>Tetraodontidae</taxon>
        <taxon>Tetraodon</taxon>
    </lineage>
</organism>
<feature type="region of interest" description="Disordered" evidence="1">
    <location>
        <begin position="237"/>
        <end position="300"/>
    </location>
</feature>
<dbReference type="CDD" id="cd13170">
    <property type="entry name" value="RanBD_NUP50"/>
    <property type="match status" value="1"/>
</dbReference>
<feature type="non-terminal residue" evidence="2">
    <location>
        <position position="374"/>
    </location>
</feature>
<feature type="region of interest" description="Disordered" evidence="1">
    <location>
        <begin position="1"/>
        <end position="64"/>
    </location>
</feature>
<dbReference type="Gene3D" id="2.30.29.30">
    <property type="entry name" value="Pleckstrin-homology domain (PH domain)/Phosphotyrosine-binding domain (PTB)"/>
    <property type="match status" value="1"/>
</dbReference>
<evidence type="ECO:0000313" key="2">
    <source>
        <dbReference type="EMBL" id="CAF88660.1"/>
    </source>
</evidence>
<protein>
    <submittedName>
        <fullName evidence="2">(spotted green pufferfish) hypothetical protein</fullName>
    </submittedName>
</protein>
<comment type="caution">
    <text evidence="2">The sequence shown here is derived from an EMBL/GenBank/DDBJ whole genome shotgun (WGS) entry which is preliminary data.</text>
</comment>
<dbReference type="InterPro" id="IPR011993">
    <property type="entry name" value="PH-like_dom_sf"/>
</dbReference>
<proteinExistence type="predicted"/>
<accession>Q4TEM2</accession>